<dbReference type="SUPFAM" id="SSF51735">
    <property type="entry name" value="NAD(P)-binding Rossmann-fold domains"/>
    <property type="match status" value="1"/>
</dbReference>
<dbReference type="SUPFAM" id="SSF50129">
    <property type="entry name" value="GroES-like"/>
    <property type="match status" value="1"/>
</dbReference>
<evidence type="ECO:0000313" key="8">
    <source>
        <dbReference type="EMBL" id="SHG24243.1"/>
    </source>
</evidence>
<evidence type="ECO:0000256" key="1">
    <source>
        <dbReference type="ARBA" id="ARBA00001947"/>
    </source>
</evidence>
<dbReference type="STRING" id="1070870.SAMN05444351_1937"/>
<dbReference type="PANTHER" id="PTHR43350">
    <property type="entry name" value="NAD-DEPENDENT ALCOHOL DEHYDROGENASE"/>
    <property type="match status" value="1"/>
</dbReference>
<keyword evidence="9" id="KW-1185">Reference proteome</keyword>
<dbReference type="InterPro" id="IPR013154">
    <property type="entry name" value="ADH-like_N"/>
</dbReference>
<dbReference type="Gene3D" id="3.90.180.10">
    <property type="entry name" value="Medium-chain alcohol dehydrogenases, catalytic domain"/>
    <property type="match status" value="2"/>
</dbReference>
<dbReference type="RefSeq" id="WP_073419962.1">
    <property type="nucleotide sequence ID" value="NZ_FQVX01000002.1"/>
</dbReference>
<dbReference type="PANTHER" id="PTHR43350:SF19">
    <property type="entry name" value="D-GULOSIDE 3-DEHYDROGENASE"/>
    <property type="match status" value="1"/>
</dbReference>
<dbReference type="EMBL" id="FQVX01000002">
    <property type="protein sequence ID" value="SHG24243.1"/>
    <property type="molecule type" value="Genomic_DNA"/>
</dbReference>
<dbReference type="OrthoDB" id="9797931at2"/>
<dbReference type="Gene3D" id="3.40.50.720">
    <property type="entry name" value="NAD(P)-binding Rossmann-like Domain"/>
    <property type="match status" value="1"/>
</dbReference>
<organism evidence="8 9">
    <name type="scientific">Geodermatophilus nigrescens</name>
    <dbReference type="NCBI Taxonomy" id="1070870"/>
    <lineage>
        <taxon>Bacteria</taxon>
        <taxon>Bacillati</taxon>
        <taxon>Actinomycetota</taxon>
        <taxon>Actinomycetes</taxon>
        <taxon>Geodermatophilales</taxon>
        <taxon>Geodermatophilaceae</taxon>
        <taxon>Geodermatophilus</taxon>
    </lineage>
</organism>
<keyword evidence="3" id="KW-0479">Metal-binding</keyword>
<evidence type="ECO:0000256" key="3">
    <source>
        <dbReference type="ARBA" id="ARBA00022723"/>
    </source>
</evidence>
<dbReference type="InterPro" id="IPR011032">
    <property type="entry name" value="GroES-like_sf"/>
</dbReference>
<feature type="domain" description="Alcohol dehydrogenase-like C-terminal" evidence="6">
    <location>
        <begin position="156"/>
        <end position="265"/>
    </location>
</feature>
<dbReference type="InterPro" id="IPR013149">
    <property type="entry name" value="ADH-like_C"/>
</dbReference>
<reference evidence="8 9" key="1">
    <citation type="submission" date="2016-11" db="EMBL/GenBank/DDBJ databases">
        <authorList>
            <person name="Jaros S."/>
            <person name="Januszkiewicz K."/>
            <person name="Wedrychowicz H."/>
        </authorList>
    </citation>
    <scope>NUCLEOTIDE SEQUENCE [LARGE SCALE GENOMIC DNA]</scope>
    <source>
        <strain evidence="8 9">DSM 45408</strain>
    </source>
</reference>
<sequence length="324" mass="33993">MWAQTLRGPFRFEQVEVAAPDPAALPPGHVLLAPRAGAICGSDLPNFRGGVWPHPAAEDGWGATRAPGFPMHEVAGEVVASRHPDHSPGDLVVGWASMFDAIAELVVTDGEGLAPYDPSLAPSTAVLLQPLACVLYAVEQLGDVTGQSVAVIGQGPIGLLFSSVLKARGAARVTGVDPVDRGDVAGVFGVDETVTARAERWAARLSDADRPSVVVEAVGHQVSTLQPALDAAAPGAQVFYFGVPDDPVYPFDMMTFLRKNLTLRSGVALERRRVLAAAGEFLAAHPELREGYVTHVHPVADVEAAFTAAISPRPGQLKIAVDMT</sequence>
<dbReference type="Pfam" id="PF00107">
    <property type="entry name" value="ADH_zinc_N"/>
    <property type="match status" value="1"/>
</dbReference>
<evidence type="ECO:0000259" key="6">
    <source>
        <dbReference type="Pfam" id="PF00107"/>
    </source>
</evidence>
<dbReference type="Pfam" id="PF08240">
    <property type="entry name" value="ADH_N"/>
    <property type="match status" value="1"/>
</dbReference>
<name>A0A1M5I8X2_9ACTN</name>
<dbReference type="GO" id="GO:0016491">
    <property type="term" value="F:oxidoreductase activity"/>
    <property type="evidence" value="ECO:0007669"/>
    <property type="project" value="UniProtKB-KW"/>
</dbReference>
<evidence type="ECO:0000256" key="4">
    <source>
        <dbReference type="ARBA" id="ARBA00022833"/>
    </source>
</evidence>
<accession>A0A1M5I8X2</accession>
<keyword evidence="4" id="KW-0862">Zinc</keyword>
<dbReference type="GO" id="GO:0046872">
    <property type="term" value="F:metal ion binding"/>
    <property type="evidence" value="ECO:0007669"/>
    <property type="project" value="UniProtKB-KW"/>
</dbReference>
<dbReference type="AlphaFoldDB" id="A0A1M5I8X2"/>
<protein>
    <submittedName>
        <fullName evidence="8">Threonine dehydrogenase</fullName>
    </submittedName>
</protein>
<evidence type="ECO:0000313" key="9">
    <source>
        <dbReference type="Proteomes" id="UP000184471"/>
    </source>
</evidence>
<evidence type="ECO:0000259" key="7">
    <source>
        <dbReference type="Pfam" id="PF08240"/>
    </source>
</evidence>
<evidence type="ECO:0000256" key="5">
    <source>
        <dbReference type="ARBA" id="ARBA00023002"/>
    </source>
</evidence>
<dbReference type="InterPro" id="IPR036291">
    <property type="entry name" value="NAD(P)-bd_dom_sf"/>
</dbReference>
<feature type="domain" description="Alcohol dehydrogenase-like N-terminal" evidence="7">
    <location>
        <begin position="27"/>
        <end position="93"/>
    </location>
</feature>
<dbReference type="Proteomes" id="UP000184471">
    <property type="component" value="Unassembled WGS sequence"/>
</dbReference>
<evidence type="ECO:0000256" key="2">
    <source>
        <dbReference type="ARBA" id="ARBA00008072"/>
    </source>
</evidence>
<comment type="similarity">
    <text evidence="2">Belongs to the zinc-containing alcohol dehydrogenase family.</text>
</comment>
<proteinExistence type="inferred from homology"/>
<gene>
    <name evidence="8" type="ORF">SAMN05444351_1937</name>
</gene>
<comment type="cofactor">
    <cofactor evidence="1">
        <name>Zn(2+)</name>
        <dbReference type="ChEBI" id="CHEBI:29105"/>
    </cofactor>
</comment>
<keyword evidence="5" id="KW-0560">Oxidoreductase</keyword>